<dbReference type="PROSITE" id="PS00409">
    <property type="entry name" value="PROKAR_NTER_METHYL"/>
    <property type="match status" value="1"/>
</dbReference>
<dbReference type="Pfam" id="PF07963">
    <property type="entry name" value="N_methyl"/>
    <property type="match status" value="1"/>
</dbReference>
<dbReference type="GO" id="GO:0043683">
    <property type="term" value="P:type IV pilus assembly"/>
    <property type="evidence" value="ECO:0007669"/>
    <property type="project" value="InterPro"/>
</dbReference>
<dbReference type="InterPro" id="IPR031982">
    <property type="entry name" value="PilE-like"/>
</dbReference>
<evidence type="ECO:0000313" key="3">
    <source>
        <dbReference type="Proteomes" id="UP000002608"/>
    </source>
</evidence>
<reference evidence="2 3" key="1">
    <citation type="submission" date="2007-10" db="EMBL/GenBank/DDBJ databases">
        <title>Complete sequence of Shewanella pealeana ATCC 700345.</title>
        <authorList>
            <consortium name="US DOE Joint Genome Institute"/>
            <person name="Copeland A."/>
            <person name="Lucas S."/>
            <person name="Lapidus A."/>
            <person name="Barry K."/>
            <person name="Glavina del Rio T."/>
            <person name="Dalin E."/>
            <person name="Tice H."/>
            <person name="Pitluck S."/>
            <person name="Chertkov O."/>
            <person name="Brettin T."/>
            <person name="Bruce D."/>
            <person name="Detter J.C."/>
            <person name="Han C."/>
            <person name="Schmutz J."/>
            <person name="Larimer F."/>
            <person name="Land M."/>
            <person name="Hauser L."/>
            <person name="Kyrpides N."/>
            <person name="Kim E."/>
            <person name="Zhao J.-S.Z."/>
            <person name="Manno D."/>
            <person name="Hawari J."/>
            <person name="Richardson P."/>
        </authorList>
    </citation>
    <scope>NUCLEOTIDE SEQUENCE [LARGE SCALE GENOMIC DNA]</scope>
    <source>
        <strain evidence="3">ATCC 700345 / ANG-SQ1</strain>
    </source>
</reference>
<dbReference type="OrthoDB" id="5296638at2"/>
<dbReference type="RefSeq" id="WP_012154349.1">
    <property type="nucleotide sequence ID" value="NC_009901.1"/>
</dbReference>
<dbReference type="Proteomes" id="UP000002608">
    <property type="component" value="Chromosome"/>
</dbReference>
<evidence type="ECO:0000313" key="2">
    <source>
        <dbReference type="EMBL" id="ABV86418.1"/>
    </source>
</evidence>
<dbReference type="InterPro" id="IPR012902">
    <property type="entry name" value="N_methyl_site"/>
</dbReference>
<keyword evidence="1" id="KW-0472">Membrane</keyword>
<name>A8H1I1_SHEPA</name>
<dbReference type="AlphaFoldDB" id="A8H1I1"/>
<dbReference type="HOGENOM" id="CLU_091705_6_1_6"/>
<keyword evidence="1" id="KW-0812">Transmembrane</keyword>
<protein>
    <submittedName>
        <fullName evidence="2">Methylation site containing protein</fullName>
    </submittedName>
</protein>
<dbReference type="KEGG" id="spl:Spea_1091"/>
<proteinExistence type="predicted"/>
<accession>A8H1I1</accession>
<evidence type="ECO:0000256" key="1">
    <source>
        <dbReference type="SAM" id="Phobius"/>
    </source>
</evidence>
<dbReference type="EMBL" id="CP000851">
    <property type="protein sequence ID" value="ABV86418.1"/>
    <property type="molecule type" value="Genomic_DNA"/>
</dbReference>
<gene>
    <name evidence="2" type="ordered locus">Spea_1091</name>
</gene>
<keyword evidence="3" id="KW-1185">Reference proteome</keyword>
<dbReference type="InterPro" id="IPR045584">
    <property type="entry name" value="Pilin-like"/>
</dbReference>
<dbReference type="STRING" id="398579.Spea_1091"/>
<dbReference type="eggNOG" id="COG4968">
    <property type="taxonomic scope" value="Bacteria"/>
</dbReference>
<feature type="transmembrane region" description="Helical" evidence="1">
    <location>
        <begin position="6"/>
        <end position="27"/>
    </location>
</feature>
<dbReference type="SUPFAM" id="SSF54523">
    <property type="entry name" value="Pili subunits"/>
    <property type="match status" value="1"/>
</dbReference>
<sequence length="130" mass="14302">MFNAKGFTLIELMITVAIIGILASIAYPSYIDYILQAGRSDAKVILLEAANKQEQLYLDSRTYTVNMATLGYSASPALSENGYYKISSEVPEKGQFKLTATATGDHAYRDQVCNTMTINESGVKTPLECW</sequence>
<dbReference type="NCBIfam" id="TIGR02532">
    <property type="entry name" value="IV_pilin_GFxxxE"/>
    <property type="match status" value="1"/>
</dbReference>
<keyword evidence="1" id="KW-1133">Transmembrane helix</keyword>
<organism evidence="2 3">
    <name type="scientific">Shewanella pealeana (strain ATCC 700345 / ANG-SQ1)</name>
    <dbReference type="NCBI Taxonomy" id="398579"/>
    <lineage>
        <taxon>Bacteria</taxon>
        <taxon>Pseudomonadati</taxon>
        <taxon>Pseudomonadota</taxon>
        <taxon>Gammaproteobacteria</taxon>
        <taxon>Alteromonadales</taxon>
        <taxon>Shewanellaceae</taxon>
        <taxon>Shewanella</taxon>
    </lineage>
</organism>
<dbReference type="Pfam" id="PF16732">
    <property type="entry name" value="ComP_DUS"/>
    <property type="match status" value="1"/>
</dbReference>
<dbReference type="Gene3D" id="3.30.700.10">
    <property type="entry name" value="Glycoprotein, Type 4 Pilin"/>
    <property type="match status" value="1"/>
</dbReference>